<evidence type="ECO:0008006" key="4">
    <source>
        <dbReference type="Google" id="ProtNLM"/>
    </source>
</evidence>
<keyword evidence="1" id="KW-1133">Transmembrane helix</keyword>
<reference evidence="3" key="1">
    <citation type="submission" date="2016-10" db="EMBL/GenBank/DDBJ databases">
        <authorList>
            <person name="Varghese N."/>
            <person name="Submissions S."/>
        </authorList>
    </citation>
    <scope>NUCLEOTIDE SEQUENCE [LARGE SCALE GENOMIC DNA]</scope>
    <source>
        <strain evidence="3">IBRC-M 10761</strain>
    </source>
</reference>
<name>A0A1H6W7K6_9BACT</name>
<keyword evidence="3" id="KW-1185">Reference proteome</keyword>
<organism evidence="2 3">
    <name type="scientific">Cyclobacterium xiamenense</name>
    <dbReference type="NCBI Taxonomy" id="1297121"/>
    <lineage>
        <taxon>Bacteria</taxon>
        <taxon>Pseudomonadati</taxon>
        <taxon>Bacteroidota</taxon>
        <taxon>Cytophagia</taxon>
        <taxon>Cytophagales</taxon>
        <taxon>Cyclobacteriaceae</taxon>
        <taxon>Cyclobacterium</taxon>
    </lineage>
</organism>
<protein>
    <recommendedName>
        <fullName evidence="4">Magnesium citrate secondary transporter</fullName>
    </recommendedName>
</protein>
<sequence length="121" mass="14355">MPVYSNPWFLLPALTFWINQYLERVQGIYFPLVHSYLDDLLAMPVILGLTLQLYRWIHPRKERLVFSIKQVLVGFLYISLLFEVLLPAWSATYVRDPWDVGCYFLGSVYFYGLINKKQNET</sequence>
<gene>
    <name evidence="2" type="ORF">SAMN05192553_102468</name>
</gene>
<evidence type="ECO:0000256" key="1">
    <source>
        <dbReference type="SAM" id="Phobius"/>
    </source>
</evidence>
<feature type="transmembrane region" description="Helical" evidence="1">
    <location>
        <begin position="40"/>
        <end position="57"/>
    </location>
</feature>
<dbReference type="AlphaFoldDB" id="A0A1H6W7K6"/>
<evidence type="ECO:0000313" key="3">
    <source>
        <dbReference type="Proteomes" id="UP000199403"/>
    </source>
</evidence>
<keyword evidence="1" id="KW-0812">Transmembrane</keyword>
<feature type="transmembrane region" description="Helical" evidence="1">
    <location>
        <begin position="98"/>
        <end position="114"/>
    </location>
</feature>
<dbReference type="STRING" id="1416801.SAMN05192553_102468"/>
<evidence type="ECO:0000313" key="2">
    <source>
        <dbReference type="EMBL" id="SEJ11746.1"/>
    </source>
</evidence>
<proteinExistence type="predicted"/>
<dbReference type="OrthoDB" id="1447802at2"/>
<keyword evidence="1" id="KW-0472">Membrane</keyword>
<accession>A0A1H6W7K6</accession>
<dbReference type="Proteomes" id="UP000199403">
    <property type="component" value="Unassembled WGS sequence"/>
</dbReference>
<feature type="transmembrane region" description="Helical" evidence="1">
    <location>
        <begin position="64"/>
        <end position="86"/>
    </location>
</feature>
<dbReference type="EMBL" id="FNZH01000002">
    <property type="protein sequence ID" value="SEJ11746.1"/>
    <property type="molecule type" value="Genomic_DNA"/>
</dbReference>
<dbReference type="RefSeq" id="WP_092171415.1">
    <property type="nucleotide sequence ID" value="NZ_FNZH01000002.1"/>
</dbReference>